<protein>
    <submittedName>
        <fullName evidence="5">ESX secretion-associated protein EspG</fullName>
    </submittedName>
</protein>
<name>A0ABW7TWC1_9NOCA</name>
<dbReference type="RefSeq" id="WP_033247494.1">
    <property type="nucleotide sequence ID" value="NZ_JBIRUQ010000016.1"/>
</dbReference>
<evidence type="ECO:0000313" key="5">
    <source>
        <dbReference type="EMBL" id="MFI1465326.1"/>
    </source>
</evidence>
<keyword evidence="3" id="KW-0963">Cytoplasm</keyword>
<gene>
    <name evidence="5" type="ORF">ACH4WX_31840</name>
</gene>
<dbReference type="Proteomes" id="UP001611263">
    <property type="component" value="Unassembled WGS sequence"/>
</dbReference>
<evidence type="ECO:0000256" key="4">
    <source>
        <dbReference type="ARBA" id="ARBA00023186"/>
    </source>
</evidence>
<comment type="similarity">
    <text evidence="2">Belongs to the EspG family.</text>
</comment>
<comment type="subcellular location">
    <subcellularLocation>
        <location evidence="1">Cytoplasm</location>
    </subcellularLocation>
</comment>
<dbReference type="EMBL" id="JBIRUQ010000016">
    <property type="protein sequence ID" value="MFI1465326.1"/>
    <property type="molecule type" value="Genomic_DNA"/>
</dbReference>
<keyword evidence="4" id="KW-0143">Chaperone</keyword>
<dbReference type="GeneID" id="93503868"/>
<evidence type="ECO:0000313" key="6">
    <source>
        <dbReference type="Proteomes" id="UP001611263"/>
    </source>
</evidence>
<accession>A0ABW7TWC1</accession>
<evidence type="ECO:0000256" key="2">
    <source>
        <dbReference type="ARBA" id="ARBA00006411"/>
    </source>
</evidence>
<evidence type="ECO:0000256" key="1">
    <source>
        <dbReference type="ARBA" id="ARBA00004496"/>
    </source>
</evidence>
<organism evidence="5 6">
    <name type="scientific">Nocardia carnea</name>
    <dbReference type="NCBI Taxonomy" id="37328"/>
    <lineage>
        <taxon>Bacteria</taxon>
        <taxon>Bacillati</taxon>
        <taxon>Actinomycetota</taxon>
        <taxon>Actinomycetes</taxon>
        <taxon>Mycobacteriales</taxon>
        <taxon>Nocardiaceae</taxon>
        <taxon>Nocardia</taxon>
    </lineage>
</organism>
<dbReference type="InterPro" id="IPR025734">
    <property type="entry name" value="EspG"/>
</dbReference>
<keyword evidence="6" id="KW-1185">Reference proteome</keyword>
<dbReference type="Pfam" id="PF14011">
    <property type="entry name" value="ESX-1_EspG"/>
    <property type="match status" value="1"/>
</dbReference>
<sequence length="240" mass="26741">MRLRWKFTDLEFKVLCDEYRRGRLPKPFTFTSRIRSAVEYSAEYERVRRSLLGSADAAFAAMAGALSRPDVIVVARGWDERNPQDAQSCTYVHAVRQDSRCYVLRQQMGETTDHSVGFDIAECSAPQLSEIVVGYLPAMGAGARPQFTVDSHIGAPPAASFFGTAATGTGYLRILQSRLHFQVPGVLQTSAVWRDLPGDGRYLIRSDGSRSTVTGMDRQQLSGWLDGWIDRIVDRLETGE</sequence>
<comment type="caution">
    <text evidence="5">The sequence shown here is derived from an EMBL/GenBank/DDBJ whole genome shotgun (WGS) entry which is preliminary data.</text>
</comment>
<evidence type="ECO:0000256" key="3">
    <source>
        <dbReference type="ARBA" id="ARBA00022490"/>
    </source>
</evidence>
<reference evidence="5 6" key="1">
    <citation type="submission" date="2024-10" db="EMBL/GenBank/DDBJ databases">
        <title>The Natural Products Discovery Center: Release of the First 8490 Sequenced Strains for Exploring Actinobacteria Biosynthetic Diversity.</title>
        <authorList>
            <person name="Kalkreuter E."/>
            <person name="Kautsar S.A."/>
            <person name="Yang D."/>
            <person name="Bader C.D."/>
            <person name="Teijaro C.N."/>
            <person name="Fluegel L."/>
            <person name="Davis C.M."/>
            <person name="Simpson J.R."/>
            <person name="Lauterbach L."/>
            <person name="Steele A.D."/>
            <person name="Gui C."/>
            <person name="Meng S."/>
            <person name="Li G."/>
            <person name="Viehrig K."/>
            <person name="Ye F."/>
            <person name="Su P."/>
            <person name="Kiefer A.F."/>
            <person name="Nichols A."/>
            <person name="Cepeda A.J."/>
            <person name="Yan W."/>
            <person name="Fan B."/>
            <person name="Jiang Y."/>
            <person name="Adhikari A."/>
            <person name="Zheng C.-J."/>
            <person name="Schuster L."/>
            <person name="Cowan T.M."/>
            <person name="Smanski M.J."/>
            <person name="Chevrette M.G."/>
            <person name="De Carvalho L.P.S."/>
            <person name="Shen B."/>
        </authorList>
    </citation>
    <scope>NUCLEOTIDE SEQUENCE [LARGE SCALE GENOMIC DNA]</scope>
    <source>
        <strain evidence="5 6">NPDC020568</strain>
    </source>
</reference>
<proteinExistence type="inferred from homology"/>